<reference evidence="2" key="1">
    <citation type="submission" date="2022-08" db="EMBL/GenBank/DDBJ databases">
        <authorList>
            <person name="Gutierrez-Valencia J."/>
        </authorList>
    </citation>
    <scope>NUCLEOTIDE SEQUENCE</scope>
</reference>
<evidence type="ECO:0000256" key="1">
    <source>
        <dbReference type="SAM" id="MobiDB-lite"/>
    </source>
</evidence>
<feature type="compositionally biased region" description="Basic and acidic residues" evidence="1">
    <location>
        <begin position="20"/>
        <end position="54"/>
    </location>
</feature>
<dbReference type="AlphaFoldDB" id="A0AAV0IGR8"/>
<comment type="caution">
    <text evidence="2">The sequence shown here is derived from an EMBL/GenBank/DDBJ whole genome shotgun (WGS) entry which is preliminary data.</text>
</comment>
<protein>
    <submittedName>
        <fullName evidence="2">Uncharacterized protein</fullName>
    </submittedName>
</protein>
<evidence type="ECO:0000313" key="3">
    <source>
        <dbReference type="Proteomes" id="UP001154282"/>
    </source>
</evidence>
<feature type="compositionally biased region" description="Low complexity" evidence="1">
    <location>
        <begin position="60"/>
        <end position="70"/>
    </location>
</feature>
<feature type="region of interest" description="Disordered" evidence="1">
    <location>
        <begin position="1"/>
        <end position="81"/>
    </location>
</feature>
<proteinExistence type="predicted"/>
<sequence length="98" mass="10333">MRRHCSRREAPRAGLHPHRREAARAGPERRRSGGGGHDAEEDHDAGAPDVRREGSQAVQALRRGGAAARGLHGGGLRGYTGVLDRTVGAGEVGGWVGR</sequence>
<dbReference type="Proteomes" id="UP001154282">
    <property type="component" value="Unassembled WGS sequence"/>
</dbReference>
<dbReference type="EMBL" id="CAMGYJ010000003">
    <property type="protein sequence ID" value="CAI0395963.1"/>
    <property type="molecule type" value="Genomic_DNA"/>
</dbReference>
<accession>A0AAV0IGR8</accession>
<keyword evidence="3" id="KW-1185">Reference proteome</keyword>
<evidence type="ECO:0000313" key="2">
    <source>
        <dbReference type="EMBL" id="CAI0395963.1"/>
    </source>
</evidence>
<name>A0AAV0IGR8_9ROSI</name>
<gene>
    <name evidence="2" type="ORF">LITE_LOCUS8931</name>
</gene>
<organism evidence="2 3">
    <name type="scientific">Linum tenue</name>
    <dbReference type="NCBI Taxonomy" id="586396"/>
    <lineage>
        <taxon>Eukaryota</taxon>
        <taxon>Viridiplantae</taxon>
        <taxon>Streptophyta</taxon>
        <taxon>Embryophyta</taxon>
        <taxon>Tracheophyta</taxon>
        <taxon>Spermatophyta</taxon>
        <taxon>Magnoliopsida</taxon>
        <taxon>eudicotyledons</taxon>
        <taxon>Gunneridae</taxon>
        <taxon>Pentapetalae</taxon>
        <taxon>rosids</taxon>
        <taxon>fabids</taxon>
        <taxon>Malpighiales</taxon>
        <taxon>Linaceae</taxon>
        <taxon>Linum</taxon>
    </lineage>
</organism>